<dbReference type="AlphaFoldDB" id="A0A0J0XKC5"/>
<feature type="region of interest" description="Disordered" evidence="1">
    <location>
        <begin position="1"/>
        <end position="56"/>
    </location>
</feature>
<evidence type="ECO:0000256" key="1">
    <source>
        <dbReference type="SAM" id="MobiDB-lite"/>
    </source>
</evidence>
<dbReference type="Proteomes" id="UP000053611">
    <property type="component" value="Unassembled WGS sequence"/>
</dbReference>
<sequence>MSSTIRSPTVPHSYATPPPRRTASSPIHLAPCRHPPTSPIRHTAHATRHSPSARTHARHHLIIRSSFHDPFHPFGHVIVLLTKDTRRVASTVKSVALLVRFHKAQT</sequence>
<evidence type="ECO:0000313" key="2">
    <source>
        <dbReference type="EMBL" id="KLT41546.1"/>
    </source>
</evidence>
<gene>
    <name evidence="2" type="ORF">CC85DRAFT_118052</name>
</gene>
<reference evidence="2 3" key="1">
    <citation type="submission" date="2015-03" db="EMBL/GenBank/DDBJ databases">
        <title>Genomics and transcriptomics of the oil-accumulating basidiomycete yeast T. oleaginosus allow insights into substrate utilization and the diverse evolutionary trajectories of mating systems in fungi.</title>
        <authorList>
            <consortium name="DOE Joint Genome Institute"/>
            <person name="Kourist R."/>
            <person name="Kracht O."/>
            <person name="Bracharz F."/>
            <person name="Lipzen A."/>
            <person name="Nolan M."/>
            <person name="Ohm R."/>
            <person name="Grigoriev I."/>
            <person name="Sun S."/>
            <person name="Heitman J."/>
            <person name="Bruck T."/>
            <person name="Nowrousian M."/>
        </authorList>
    </citation>
    <scope>NUCLEOTIDE SEQUENCE [LARGE SCALE GENOMIC DNA]</scope>
    <source>
        <strain evidence="2 3">IBC0246</strain>
    </source>
</reference>
<protein>
    <submittedName>
        <fullName evidence="2">Uncharacterized protein</fullName>
    </submittedName>
</protein>
<organism evidence="2 3">
    <name type="scientific">Cutaneotrichosporon oleaginosum</name>
    <dbReference type="NCBI Taxonomy" id="879819"/>
    <lineage>
        <taxon>Eukaryota</taxon>
        <taxon>Fungi</taxon>
        <taxon>Dikarya</taxon>
        <taxon>Basidiomycota</taxon>
        <taxon>Agaricomycotina</taxon>
        <taxon>Tremellomycetes</taxon>
        <taxon>Trichosporonales</taxon>
        <taxon>Trichosporonaceae</taxon>
        <taxon>Cutaneotrichosporon</taxon>
    </lineage>
</organism>
<accession>A0A0J0XKC5</accession>
<dbReference type="RefSeq" id="XP_018278037.1">
    <property type="nucleotide sequence ID" value="XM_018419358.1"/>
</dbReference>
<keyword evidence="3" id="KW-1185">Reference proteome</keyword>
<name>A0A0J0XKC5_9TREE</name>
<dbReference type="EMBL" id="KQ087216">
    <property type="protein sequence ID" value="KLT41546.1"/>
    <property type="molecule type" value="Genomic_DNA"/>
</dbReference>
<proteinExistence type="predicted"/>
<dbReference type="GeneID" id="28979961"/>
<evidence type="ECO:0000313" key="3">
    <source>
        <dbReference type="Proteomes" id="UP000053611"/>
    </source>
</evidence>